<sequence length="473" mass="55207">MRFISNLSILILISASILFSPVTGDGLKPKSDGICPDIRTVLCLKDTLEKVASSAKEVDTIAYRIKQEIKREPTQSNINEYTKHKMDSIRTFLPQSKYHFEYMHVHNNINRTGLLNLMKEQHYAYSYLHNSIRSVLKLGNIFAPSIDKSFKAILLEIQKNILCNYRNIFYTYSEPISSVDEINGIQVTNRRKRHAPSLMHNSYSMIIVELLNEWMQNVNSFNLILSTTLIVVKPFSSDFHSTAMLLLLNILVLSVLFISAELESKFDNMCPATRDVLCVKDTLLTIATVARSINRTANEIERNILSKYQEIETLNRYINYEMGVIQPHLPLPRYHVKFFQVNYVDKNFLRDLLLEAHNALSYFYRSIDRILNMRDIASFTSDLWFGQIAHNLRYEMICGYRNILSVYSHVWPSIDQVNEVQFSRKKYTSPPSMTHDVHTMIIIRLLREWMRKIHEAMINMESKYYSMKAKPLM</sequence>
<proteinExistence type="predicted"/>
<dbReference type="AlphaFoldDB" id="A0A814LHH1"/>
<keyword evidence="3" id="KW-1185">Reference proteome</keyword>
<dbReference type="Proteomes" id="UP000663828">
    <property type="component" value="Unassembled WGS sequence"/>
</dbReference>
<feature type="signal peptide" evidence="1">
    <location>
        <begin position="1"/>
        <end position="24"/>
    </location>
</feature>
<reference evidence="2" key="1">
    <citation type="submission" date="2021-02" db="EMBL/GenBank/DDBJ databases">
        <authorList>
            <person name="Nowell W R."/>
        </authorList>
    </citation>
    <scope>NUCLEOTIDE SEQUENCE</scope>
</reference>
<keyword evidence="1" id="KW-0732">Signal</keyword>
<comment type="caution">
    <text evidence="2">The sequence shown here is derived from an EMBL/GenBank/DDBJ whole genome shotgun (WGS) entry which is preliminary data.</text>
</comment>
<name>A0A814LHH1_ADIRI</name>
<protein>
    <submittedName>
        <fullName evidence="2">Uncharacterized protein</fullName>
    </submittedName>
</protein>
<accession>A0A814LHH1</accession>
<evidence type="ECO:0000313" key="2">
    <source>
        <dbReference type="EMBL" id="CAF1065345.1"/>
    </source>
</evidence>
<feature type="chain" id="PRO_5033052834" evidence="1">
    <location>
        <begin position="25"/>
        <end position="473"/>
    </location>
</feature>
<gene>
    <name evidence="2" type="ORF">XAT740_LOCUS16513</name>
</gene>
<organism evidence="2 3">
    <name type="scientific">Adineta ricciae</name>
    <name type="common">Rotifer</name>
    <dbReference type="NCBI Taxonomy" id="249248"/>
    <lineage>
        <taxon>Eukaryota</taxon>
        <taxon>Metazoa</taxon>
        <taxon>Spiralia</taxon>
        <taxon>Gnathifera</taxon>
        <taxon>Rotifera</taxon>
        <taxon>Eurotatoria</taxon>
        <taxon>Bdelloidea</taxon>
        <taxon>Adinetida</taxon>
        <taxon>Adinetidae</taxon>
        <taxon>Adineta</taxon>
    </lineage>
</organism>
<evidence type="ECO:0000313" key="3">
    <source>
        <dbReference type="Proteomes" id="UP000663828"/>
    </source>
</evidence>
<evidence type="ECO:0000256" key="1">
    <source>
        <dbReference type="SAM" id="SignalP"/>
    </source>
</evidence>
<dbReference type="EMBL" id="CAJNOR010001054">
    <property type="protein sequence ID" value="CAF1065345.1"/>
    <property type="molecule type" value="Genomic_DNA"/>
</dbReference>